<sequence length="386" mass="44139">MKKAAWCLVMILLLGTLKINAQNDFTLHGKLSGLKNGMKVLLLYEIGNKRVLDSVATKNGEFNFKGSLTVSQPVKASLQLKSLYQDTHVSYLERLLKRDEQDLFLEKGAINLQGDSLINTAIIHGGKTQEEFLELQRLKKAETDQMRTLQQEMIPVLIETQGLGIDTNQIVQSISLKMQPLVAAIRDKEEHFIRAYPDSYVSLDLMEQRSNLMRPGVFEPLLNRLSPRMKNSRLGKELTNKLLLVKRTAPGVKMINFTLPGIDGKIVSLDKYKGKYILIDFWASWCMPCLQENPNLQRVHQQFKNKNFELISVSLDTDKKNWLTAVEAYRMVWLQLSDLRGWNNKAAQEYAINEIPQNFLINPQGIIIAKNLFSQDLIKKLEELLP</sequence>
<dbReference type="GO" id="GO:0016491">
    <property type="term" value="F:oxidoreductase activity"/>
    <property type="evidence" value="ECO:0007669"/>
    <property type="project" value="InterPro"/>
</dbReference>
<dbReference type="EMBL" id="QKLU01000004">
    <property type="protein sequence ID" value="PYF73854.1"/>
    <property type="molecule type" value="Genomic_DNA"/>
</dbReference>
<comment type="subcellular location">
    <subcellularLocation>
        <location evidence="1">Cell envelope</location>
    </subcellularLocation>
</comment>
<dbReference type="InterPro" id="IPR000866">
    <property type="entry name" value="AhpC/TSA"/>
</dbReference>
<keyword evidence="5" id="KW-0732">Signal</keyword>
<dbReference type="PANTHER" id="PTHR42852:SF6">
    <property type="entry name" value="THIOL:DISULFIDE INTERCHANGE PROTEIN DSBE"/>
    <property type="match status" value="1"/>
</dbReference>
<dbReference type="GO" id="GO:0017004">
    <property type="term" value="P:cytochrome complex assembly"/>
    <property type="evidence" value="ECO:0007669"/>
    <property type="project" value="UniProtKB-KW"/>
</dbReference>
<feature type="domain" description="Thioredoxin" evidence="6">
    <location>
        <begin position="248"/>
        <end position="386"/>
    </location>
</feature>
<proteinExistence type="predicted"/>
<evidence type="ECO:0000313" key="8">
    <source>
        <dbReference type="Proteomes" id="UP000248198"/>
    </source>
</evidence>
<dbReference type="PANTHER" id="PTHR42852">
    <property type="entry name" value="THIOL:DISULFIDE INTERCHANGE PROTEIN DSBE"/>
    <property type="match status" value="1"/>
</dbReference>
<dbReference type="PROSITE" id="PS51352">
    <property type="entry name" value="THIOREDOXIN_2"/>
    <property type="match status" value="1"/>
</dbReference>
<evidence type="ECO:0000256" key="5">
    <source>
        <dbReference type="SAM" id="SignalP"/>
    </source>
</evidence>
<dbReference type="GO" id="GO:0016209">
    <property type="term" value="F:antioxidant activity"/>
    <property type="evidence" value="ECO:0007669"/>
    <property type="project" value="InterPro"/>
</dbReference>
<dbReference type="GO" id="GO:0030313">
    <property type="term" value="C:cell envelope"/>
    <property type="evidence" value="ECO:0007669"/>
    <property type="project" value="UniProtKB-SubCell"/>
</dbReference>
<keyword evidence="3" id="KW-1015">Disulfide bond</keyword>
<feature type="chain" id="PRO_5016336896" evidence="5">
    <location>
        <begin position="22"/>
        <end position="386"/>
    </location>
</feature>
<evidence type="ECO:0000256" key="2">
    <source>
        <dbReference type="ARBA" id="ARBA00022748"/>
    </source>
</evidence>
<dbReference type="SUPFAM" id="SSF52833">
    <property type="entry name" value="Thioredoxin-like"/>
    <property type="match status" value="1"/>
</dbReference>
<keyword evidence="8" id="KW-1185">Reference proteome</keyword>
<evidence type="ECO:0000256" key="4">
    <source>
        <dbReference type="ARBA" id="ARBA00023284"/>
    </source>
</evidence>
<evidence type="ECO:0000256" key="1">
    <source>
        <dbReference type="ARBA" id="ARBA00004196"/>
    </source>
</evidence>
<evidence type="ECO:0000313" key="7">
    <source>
        <dbReference type="EMBL" id="PYF73854.1"/>
    </source>
</evidence>
<protein>
    <submittedName>
        <fullName evidence="7">Peroxiredoxin</fullName>
    </submittedName>
</protein>
<dbReference type="InterPro" id="IPR025380">
    <property type="entry name" value="DUF4369"/>
</dbReference>
<dbReference type="InterPro" id="IPR050553">
    <property type="entry name" value="Thioredoxin_ResA/DsbE_sf"/>
</dbReference>
<organism evidence="7 8">
    <name type="scientific">Pedobacter nutrimenti</name>
    <dbReference type="NCBI Taxonomy" id="1241337"/>
    <lineage>
        <taxon>Bacteria</taxon>
        <taxon>Pseudomonadati</taxon>
        <taxon>Bacteroidota</taxon>
        <taxon>Sphingobacteriia</taxon>
        <taxon>Sphingobacteriales</taxon>
        <taxon>Sphingobacteriaceae</taxon>
        <taxon>Pedobacter</taxon>
    </lineage>
</organism>
<dbReference type="InterPro" id="IPR036249">
    <property type="entry name" value="Thioredoxin-like_sf"/>
</dbReference>
<dbReference type="Pfam" id="PF00578">
    <property type="entry name" value="AhpC-TSA"/>
    <property type="match status" value="1"/>
</dbReference>
<comment type="caution">
    <text evidence="7">The sequence shown here is derived from an EMBL/GenBank/DDBJ whole genome shotgun (WGS) entry which is preliminary data.</text>
</comment>
<keyword evidence="4" id="KW-0676">Redox-active center</keyword>
<dbReference type="InterPro" id="IPR013766">
    <property type="entry name" value="Thioredoxin_domain"/>
</dbReference>
<accession>A0A318UBV3</accession>
<dbReference type="Pfam" id="PF14289">
    <property type="entry name" value="DUF4369"/>
    <property type="match status" value="1"/>
</dbReference>
<dbReference type="Gene3D" id="3.40.30.10">
    <property type="entry name" value="Glutaredoxin"/>
    <property type="match status" value="1"/>
</dbReference>
<evidence type="ECO:0000256" key="3">
    <source>
        <dbReference type="ARBA" id="ARBA00023157"/>
    </source>
</evidence>
<dbReference type="CDD" id="cd02966">
    <property type="entry name" value="TlpA_like_family"/>
    <property type="match status" value="1"/>
</dbReference>
<dbReference type="AlphaFoldDB" id="A0A318UBV3"/>
<dbReference type="RefSeq" id="WP_110830522.1">
    <property type="nucleotide sequence ID" value="NZ_QKLU01000004.1"/>
</dbReference>
<evidence type="ECO:0000259" key="6">
    <source>
        <dbReference type="PROSITE" id="PS51352"/>
    </source>
</evidence>
<keyword evidence="2" id="KW-0201">Cytochrome c-type biogenesis</keyword>
<dbReference type="OrthoDB" id="750178at2"/>
<feature type="signal peptide" evidence="5">
    <location>
        <begin position="1"/>
        <end position="21"/>
    </location>
</feature>
<gene>
    <name evidence="7" type="ORF">B0O44_10424</name>
</gene>
<reference evidence="7 8" key="1">
    <citation type="submission" date="2018-06" db="EMBL/GenBank/DDBJ databases">
        <title>Genomic Encyclopedia of Archaeal and Bacterial Type Strains, Phase II (KMG-II): from individual species to whole genera.</title>
        <authorList>
            <person name="Goeker M."/>
        </authorList>
    </citation>
    <scope>NUCLEOTIDE SEQUENCE [LARGE SCALE GENOMIC DNA]</scope>
    <source>
        <strain evidence="7 8">DSM 27372</strain>
    </source>
</reference>
<name>A0A318UBV3_9SPHI</name>
<dbReference type="Proteomes" id="UP000248198">
    <property type="component" value="Unassembled WGS sequence"/>
</dbReference>